<accession>A0A0X3PCX8</accession>
<evidence type="ECO:0000313" key="1">
    <source>
        <dbReference type="EMBL" id="JAP49714.1"/>
    </source>
</evidence>
<feature type="non-terminal residue" evidence="1">
    <location>
        <position position="1"/>
    </location>
</feature>
<proteinExistence type="predicted"/>
<name>A0A0X3PCX8_SCHSO</name>
<protein>
    <submittedName>
        <fullName evidence="1">Uncharacterized protein</fullName>
    </submittedName>
</protein>
<dbReference type="EMBL" id="GEEE01013511">
    <property type="protein sequence ID" value="JAP49714.1"/>
    <property type="molecule type" value="Transcribed_RNA"/>
</dbReference>
<sequence>SLFLNDHASILLRQKPLYIGSARGCSRNPVVHLQLVATKMLISLILCLISIFGSTIAEEKGLCRSFTGTFERTATPQTLTMYAYFSPSKVTLGGEDIYVEKNYCASSIQKYACQLRKVHGSGFWHLEINNVVTANVDSITLSGSSKSVPQVTLQALPLVDEPKDKFLLQSSAPFVLCPDREQKSVDVVFVFSATILRQPLNISFYVEGDIQCEIGQNPTNECHKVFYSIKNASLAVTIEVERFQAPSRRYITVSAVIAQEGQEKILTKIVDFGSTVWNPICERYDGTFSFEGSVPNITAYLPFKAEHITMGHNFTFAKGKCVSELEVLECTQTKVPGAKVFKFDIYNVSKRNIQTIQFFNPNAENPPFVTLYKKELTDLEQFLFSPKYSAPFVHCPSPSSYYADIICATKYRSMEGLRVSEGDSILCKKENNDGLPCLFTKGRDRNFVHQRVYRSTKSPRFTFITCEMTIENQPGHMTHLIDFGKKDAFEIGKDDIEGKWSQLGQIYNGTYQLNSRPPIFYAFMDFKPKALNKYTRMDGEYCYYGQENYTCKIRKVIGSSFWRVEVKPMSSLHANKLTFTDDRNHPTRWYAMYSTPFSESAKDHFIHNLSQPFVHDSINGSTVSIRCVFHHKLYSTNLQFKVSTKYRTVCVIQNQQSPTCDNVRFNQMNDTVTVTVNVYRGDINEDRYGIFTCEYNEHQHLYHVVDFGPKMEE</sequence>
<reference evidence="1" key="1">
    <citation type="submission" date="2016-01" db="EMBL/GenBank/DDBJ databases">
        <title>Reference transcriptome for the parasite Schistocephalus solidus: insights into the molecular evolution of parasitism.</title>
        <authorList>
            <person name="Hebert F.O."/>
            <person name="Grambauer S."/>
            <person name="Barber I."/>
            <person name="Landry C.R."/>
            <person name="Aubin-Horth N."/>
        </authorList>
    </citation>
    <scope>NUCLEOTIDE SEQUENCE</scope>
</reference>
<organism evidence="1">
    <name type="scientific">Schistocephalus solidus</name>
    <name type="common">Tapeworm</name>
    <dbReference type="NCBI Taxonomy" id="70667"/>
    <lineage>
        <taxon>Eukaryota</taxon>
        <taxon>Metazoa</taxon>
        <taxon>Spiralia</taxon>
        <taxon>Lophotrochozoa</taxon>
        <taxon>Platyhelminthes</taxon>
        <taxon>Cestoda</taxon>
        <taxon>Eucestoda</taxon>
        <taxon>Diphyllobothriidea</taxon>
        <taxon>Diphyllobothriidae</taxon>
        <taxon>Schistocephalus</taxon>
    </lineage>
</organism>
<dbReference type="AlphaFoldDB" id="A0A0X3PCX8"/>
<gene>
    <name evidence="1" type="ORF">TR119476</name>
</gene>